<evidence type="ECO:0000313" key="1">
    <source>
        <dbReference type="EMBL" id="GBP03655.1"/>
    </source>
</evidence>
<name>A0A4C1SNU3_EUMVA</name>
<evidence type="ECO:0000313" key="2">
    <source>
        <dbReference type="Proteomes" id="UP000299102"/>
    </source>
</evidence>
<reference evidence="1 2" key="1">
    <citation type="journal article" date="2019" name="Commun. Biol.">
        <title>The bagworm genome reveals a unique fibroin gene that provides high tensile strength.</title>
        <authorList>
            <person name="Kono N."/>
            <person name="Nakamura H."/>
            <person name="Ohtoshi R."/>
            <person name="Tomita M."/>
            <person name="Numata K."/>
            <person name="Arakawa K."/>
        </authorList>
    </citation>
    <scope>NUCLEOTIDE SEQUENCE [LARGE SCALE GENOMIC DNA]</scope>
</reference>
<sequence length="108" mass="12222">MGVEEGDVCIRNARLARSFAAFQVAQTALGTARVTIAGQSIQPPSLYRRAYTLIWPLHQKALSMSRALERRPVRFSAYDMFELDARLPLRMLALASTYMLVQLQFAFL</sequence>
<comment type="caution">
    <text evidence="1">The sequence shown here is derived from an EMBL/GenBank/DDBJ whole genome shotgun (WGS) entry which is preliminary data.</text>
</comment>
<dbReference type="OrthoDB" id="7352006at2759"/>
<dbReference type="EMBL" id="BGZK01000011">
    <property type="protein sequence ID" value="GBP03655.1"/>
    <property type="molecule type" value="Genomic_DNA"/>
</dbReference>
<accession>A0A4C1SNU3</accession>
<keyword evidence="2" id="KW-1185">Reference proteome</keyword>
<proteinExistence type="predicted"/>
<protein>
    <submittedName>
        <fullName evidence="1">Uncharacterized protein</fullName>
    </submittedName>
</protein>
<organism evidence="1 2">
    <name type="scientific">Eumeta variegata</name>
    <name type="common">Bagworm moth</name>
    <name type="synonym">Eumeta japonica</name>
    <dbReference type="NCBI Taxonomy" id="151549"/>
    <lineage>
        <taxon>Eukaryota</taxon>
        <taxon>Metazoa</taxon>
        <taxon>Ecdysozoa</taxon>
        <taxon>Arthropoda</taxon>
        <taxon>Hexapoda</taxon>
        <taxon>Insecta</taxon>
        <taxon>Pterygota</taxon>
        <taxon>Neoptera</taxon>
        <taxon>Endopterygota</taxon>
        <taxon>Lepidoptera</taxon>
        <taxon>Glossata</taxon>
        <taxon>Ditrysia</taxon>
        <taxon>Tineoidea</taxon>
        <taxon>Psychidae</taxon>
        <taxon>Oiketicinae</taxon>
        <taxon>Eumeta</taxon>
    </lineage>
</organism>
<dbReference type="Proteomes" id="UP000299102">
    <property type="component" value="Unassembled WGS sequence"/>
</dbReference>
<dbReference type="AlphaFoldDB" id="A0A4C1SNU3"/>
<gene>
    <name evidence="1" type="ORF">EVAR_2408_1</name>
</gene>